<organism evidence="1 2">
    <name type="scientific">Babesia divergens</name>
    <dbReference type="NCBI Taxonomy" id="32595"/>
    <lineage>
        <taxon>Eukaryota</taxon>
        <taxon>Sar</taxon>
        <taxon>Alveolata</taxon>
        <taxon>Apicomplexa</taxon>
        <taxon>Aconoidasida</taxon>
        <taxon>Piroplasmida</taxon>
        <taxon>Babesiidae</taxon>
        <taxon>Babesia</taxon>
    </lineage>
</organism>
<proteinExistence type="predicted"/>
<reference evidence="1" key="2">
    <citation type="submission" date="2021-05" db="EMBL/GenBank/DDBJ databases">
        <authorList>
            <person name="Pain A."/>
        </authorList>
    </citation>
    <scope>NUCLEOTIDE SEQUENCE</scope>
    <source>
        <strain evidence="1">1802A</strain>
    </source>
</reference>
<protein>
    <recommendedName>
        <fullName evidence="3">IMS import disulfide relay-system CHCH-CHCH-like Cx9C domain-containing protein</fullName>
    </recommendedName>
</protein>
<evidence type="ECO:0000313" key="1">
    <source>
        <dbReference type="EMBL" id="KAK1939762.1"/>
    </source>
</evidence>
<dbReference type="EMBL" id="JAHBMH010000007">
    <property type="protein sequence ID" value="KAK1939762.1"/>
    <property type="molecule type" value="Genomic_DNA"/>
</dbReference>
<dbReference type="Proteomes" id="UP001195914">
    <property type="component" value="Unassembled WGS sequence"/>
</dbReference>
<name>A0AAD9GJS5_BABDI</name>
<comment type="caution">
    <text evidence="1">The sequence shown here is derived from an EMBL/GenBank/DDBJ whole genome shotgun (WGS) entry which is preliminary data.</text>
</comment>
<accession>A0AAD9GJS5</accession>
<evidence type="ECO:0008006" key="3">
    <source>
        <dbReference type="Google" id="ProtNLM"/>
    </source>
</evidence>
<dbReference type="Gene3D" id="1.10.287.2900">
    <property type="match status" value="1"/>
</dbReference>
<evidence type="ECO:0000313" key="2">
    <source>
        <dbReference type="Proteomes" id="UP001195914"/>
    </source>
</evidence>
<dbReference type="AlphaFoldDB" id="A0AAD9GJS5"/>
<reference evidence="1" key="1">
    <citation type="journal article" date="2014" name="Nucleic Acids Res.">
        <title>The evolutionary dynamics of variant antigen genes in Babesia reveal a history of genomic innovation underlying host-parasite interaction.</title>
        <authorList>
            <person name="Jackson A.P."/>
            <person name="Otto T.D."/>
            <person name="Darby A."/>
            <person name="Ramaprasad A."/>
            <person name="Xia D."/>
            <person name="Echaide I.E."/>
            <person name="Farber M."/>
            <person name="Gahlot S."/>
            <person name="Gamble J."/>
            <person name="Gupta D."/>
            <person name="Gupta Y."/>
            <person name="Jackson L."/>
            <person name="Malandrin L."/>
            <person name="Malas T.B."/>
            <person name="Moussa E."/>
            <person name="Nair M."/>
            <person name="Reid A.J."/>
            <person name="Sanders M."/>
            <person name="Sharma J."/>
            <person name="Tracey A."/>
            <person name="Quail M.A."/>
            <person name="Weir W."/>
            <person name="Wastling J.M."/>
            <person name="Hall N."/>
            <person name="Willadsen P."/>
            <person name="Lingelbach K."/>
            <person name="Shiels B."/>
            <person name="Tait A."/>
            <person name="Berriman M."/>
            <person name="Allred D.R."/>
            <person name="Pain A."/>
        </authorList>
    </citation>
    <scope>NUCLEOTIDE SEQUENCE</scope>
    <source>
        <strain evidence="1">1802A</strain>
    </source>
</reference>
<gene>
    <name evidence="1" type="ORF">X943_003069</name>
</gene>
<keyword evidence="2" id="KW-1185">Reference proteome</keyword>
<sequence length="148" mass="16645">MGDNRKCAPHLSNFYSCLGRSGRDISQCEKELASLTQCSETDKNENYCVGEMSRLLRCARNPDTAGCAKEFIVFRECHRPAGPEILIKDNMYTISKDHLHKYNVSSEVICPVSAPSRSKQSLLTTIEKLKAACGFKNYEENFTPKIKS</sequence>